<organism evidence="1 2">
    <name type="scientific">Thermopolyspora flexuosa</name>
    <dbReference type="NCBI Taxonomy" id="103836"/>
    <lineage>
        <taxon>Bacteria</taxon>
        <taxon>Bacillati</taxon>
        <taxon>Actinomycetota</taxon>
        <taxon>Actinomycetes</taxon>
        <taxon>Streptosporangiales</taxon>
        <taxon>Streptosporangiaceae</taxon>
        <taxon>Thermopolyspora</taxon>
    </lineage>
</organism>
<proteinExistence type="predicted"/>
<keyword evidence="2" id="KW-1185">Reference proteome</keyword>
<dbReference type="Proteomes" id="UP000319213">
    <property type="component" value="Unassembled WGS sequence"/>
</dbReference>
<accession>A0A543J4C1</accession>
<name>A0A543J4C1_9ACTN</name>
<gene>
    <name evidence="1" type="ORF">FHX40_4399</name>
</gene>
<dbReference type="AlphaFoldDB" id="A0A543J4C1"/>
<reference evidence="1 2" key="1">
    <citation type="submission" date="2019-06" db="EMBL/GenBank/DDBJ databases">
        <title>Sequencing the genomes of 1000 actinobacteria strains.</title>
        <authorList>
            <person name="Klenk H.-P."/>
        </authorList>
    </citation>
    <scope>NUCLEOTIDE SEQUENCE [LARGE SCALE GENOMIC DNA]</scope>
    <source>
        <strain evidence="1 2">DSM 43186</strain>
    </source>
</reference>
<sequence length="50" mass="5272">MLPVAAPALAAYRKWGRRKVAEKRNPLPGAPVFMVMVRDLGAPGGRGGQG</sequence>
<dbReference type="RefSeq" id="WP_189136161.1">
    <property type="nucleotide sequence ID" value="NZ_BMPV01000002.1"/>
</dbReference>
<evidence type="ECO:0000313" key="2">
    <source>
        <dbReference type="Proteomes" id="UP000319213"/>
    </source>
</evidence>
<dbReference type="EMBL" id="VFPQ01000001">
    <property type="protein sequence ID" value="TQM77628.1"/>
    <property type="molecule type" value="Genomic_DNA"/>
</dbReference>
<evidence type="ECO:0000313" key="1">
    <source>
        <dbReference type="EMBL" id="TQM77628.1"/>
    </source>
</evidence>
<protein>
    <submittedName>
        <fullName evidence="1">Uncharacterized protein</fullName>
    </submittedName>
</protein>
<comment type="caution">
    <text evidence="1">The sequence shown here is derived from an EMBL/GenBank/DDBJ whole genome shotgun (WGS) entry which is preliminary data.</text>
</comment>